<evidence type="ECO:0000259" key="4">
    <source>
        <dbReference type="PROSITE" id="PS50949"/>
    </source>
</evidence>
<dbReference type="RefSeq" id="WP_341402926.1">
    <property type="nucleotide sequence ID" value="NZ_JBBUKT010000001.1"/>
</dbReference>
<dbReference type="InterPro" id="IPR036390">
    <property type="entry name" value="WH_DNA-bd_sf"/>
</dbReference>
<keyword evidence="6" id="KW-1185">Reference proteome</keyword>
<dbReference type="Pfam" id="PF07729">
    <property type="entry name" value="FCD"/>
    <property type="match status" value="1"/>
</dbReference>
<gene>
    <name evidence="5" type="ORF">WKV53_03320</name>
</gene>
<dbReference type="InterPro" id="IPR000524">
    <property type="entry name" value="Tscrpt_reg_HTH_GntR"/>
</dbReference>
<dbReference type="EMBL" id="JBBUKT010000001">
    <property type="protein sequence ID" value="MEK7949508.1"/>
    <property type="molecule type" value="Genomic_DNA"/>
</dbReference>
<dbReference type="SUPFAM" id="SSF48008">
    <property type="entry name" value="GntR ligand-binding domain-like"/>
    <property type="match status" value="1"/>
</dbReference>
<evidence type="ECO:0000256" key="1">
    <source>
        <dbReference type="ARBA" id="ARBA00023015"/>
    </source>
</evidence>
<organism evidence="5 6">
    <name type="scientific">Luteolibacter soli</name>
    <dbReference type="NCBI Taxonomy" id="3135280"/>
    <lineage>
        <taxon>Bacteria</taxon>
        <taxon>Pseudomonadati</taxon>
        <taxon>Verrucomicrobiota</taxon>
        <taxon>Verrucomicrobiia</taxon>
        <taxon>Verrucomicrobiales</taxon>
        <taxon>Verrucomicrobiaceae</taxon>
        <taxon>Luteolibacter</taxon>
    </lineage>
</organism>
<dbReference type="SMART" id="SM00895">
    <property type="entry name" value="FCD"/>
    <property type="match status" value="1"/>
</dbReference>
<protein>
    <submittedName>
        <fullName evidence="5">FadR/GntR family transcriptional regulator</fullName>
    </submittedName>
</protein>
<dbReference type="InterPro" id="IPR036388">
    <property type="entry name" value="WH-like_DNA-bd_sf"/>
</dbReference>
<dbReference type="SUPFAM" id="SSF46785">
    <property type="entry name" value="Winged helix' DNA-binding domain"/>
    <property type="match status" value="1"/>
</dbReference>
<dbReference type="Proteomes" id="UP001371305">
    <property type="component" value="Unassembled WGS sequence"/>
</dbReference>
<comment type="caution">
    <text evidence="5">The sequence shown here is derived from an EMBL/GenBank/DDBJ whole genome shotgun (WGS) entry which is preliminary data.</text>
</comment>
<evidence type="ECO:0000256" key="2">
    <source>
        <dbReference type="ARBA" id="ARBA00023125"/>
    </source>
</evidence>
<evidence type="ECO:0000313" key="5">
    <source>
        <dbReference type="EMBL" id="MEK7949508.1"/>
    </source>
</evidence>
<feature type="domain" description="HTH gntR-type" evidence="4">
    <location>
        <begin position="2"/>
        <end position="70"/>
    </location>
</feature>
<dbReference type="Pfam" id="PF00392">
    <property type="entry name" value="GntR"/>
    <property type="match status" value="1"/>
</dbReference>
<dbReference type="Gene3D" id="1.10.10.10">
    <property type="entry name" value="Winged helix-like DNA-binding domain superfamily/Winged helix DNA-binding domain"/>
    <property type="match status" value="1"/>
</dbReference>
<keyword evidence="2" id="KW-0238">DNA-binding</keyword>
<dbReference type="PRINTS" id="PR00035">
    <property type="entry name" value="HTHGNTR"/>
</dbReference>
<reference evidence="5 6" key="1">
    <citation type="submission" date="2024-04" db="EMBL/GenBank/DDBJ databases">
        <title>Luteolibacter sp. isolated from soil.</title>
        <authorList>
            <person name="An J."/>
        </authorList>
    </citation>
    <scope>NUCLEOTIDE SEQUENCE [LARGE SCALE GENOMIC DNA]</scope>
    <source>
        <strain evidence="5 6">Y139</strain>
    </source>
</reference>
<keyword evidence="3" id="KW-0804">Transcription</keyword>
<dbReference type="InterPro" id="IPR008920">
    <property type="entry name" value="TF_FadR/GntR_C"/>
</dbReference>
<dbReference type="InterPro" id="IPR011711">
    <property type="entry name" value="GntR_C"/>
</dbReference>
<dbReference type="PROSITE" id="PS50949">
    <property type="entry name" value="HTH_GNTR"/>
    <property type="match status" value="1"/>
</dbReference>
<dbReference type="PANTHER" id="PTHR43537:SF5">
    <property type="entry name" value="UXU OPERON TRANSCRIPTIONAL REGULATOR"/>
    <property type="match status" value="1"/>
</dbReference>
<evidence type="ECO:0000256" key="3">
    <source>
        <dbReference type="ARBA" id="ARBA00023163"/>
    </source>
</evidence>
<dbReference type="SMART" id="SM00345">
    <property type="entry name" value="HTH_GNTR"/>
    <property type="match status" value="1"/>
</dbReference>
<dbReference type="CDD" id="cd07377">
    <property type="entry name" value="WHTH_GntR"/>
    <property type="match status" value="1"/>
</dbReference>
<sequence>MQRRSAQIAGELEQEILAGKLPPGERLPSEEKFCERFKVSRTVIREAIQQLRGRGLLRTLKGSGTYIADPSLESLGSAVESYSVLAEESDFLELIDFRILIETECARLAAKNAGEQVIRELKRIVEAMDKARGTKDKFSKADIAFHLAIARGSGNRIYSILLGALEKRCIAYAQANRGDGDWSTPVISGHNEILEAIEAGLPDKAADAMRKHLLSSRRHFVDLST</sequence>
<keyword evidence="1" id="KW-0805">Transcription regulation</keyword>
<proteinExistence type="predicted"/>
<dbReference type="Gene3D" id="1.20.120.530">
    <property type="entry name" value="GntR ligand-binding domain-like"/>
    <property type="match status" value="1"/>
</dbReference>
<evidence type="ECO:0000313" key="6">
    <source>
        <dbReference type="Proteomes" id="UP001371305"/>
    </source>
</evidence>
<accession>A0ABU9APM3</accession>
<name>A0ABU9APM3_9BACT</name>
<dbReference type="PANTHER" id="PTHR43537">
    <property type="entry name" value="TRANSCRIPTIONAL REGULATOR, GNTR FAMILY"/>
    <property type="match status" value="1"/>
</dbReference>